<comment type="catalytic activity">
    <reaction evidence="9">
        <text>L-seryl-[protein] + ATP = O-phospho-L-seryl-[protein] + ADP + H(+)</text>
        <dbReference type="Rhea" id="RHEA:17989"/>
        <dbReference type="Rhea" id="RHEA-COMP:9863"/>
        <dbReference type="Rhea" id="RHEA-COMP:11604"/>
        <dbReference type="ChEBI" id="CHEBI:15378"/>
        <dbReference type="ChEBI" id="CHEBI:29999"/>
        <dbReference type="ChEBI" id="CHEBI:30616"/>
        <dbReference type="ChEBI" id="CHEBI:83421"/>
        <dbReference type="ChEBI" id="CHEBI:456216"/>
        <dbReference type="EC" id="2.7.11.1"/>
    </reaction>
</comment>
<dbReference type="GO" id="GO:0005737">
    <property type="term" value="C:cytoplasm"/>
    <property type="evidence" value="ECO:0007669"/>
    <property type="project" value="TreeGrafter"/>
</dbReference>
<sequence>MAHKSRVNPNDLFTKQQRIVFKGFENRTKRPVAIKIIDLESAEDEIEDIQQEIFILSQMDSQHVTRYHGSYLEGSNLWIVMEYCGGGSCADLMKSGQITEAYIAIILREMLKGLDYLHHEGKIHRDIKAANVLLTSSGEVKLADFGVSGQITATLTKKNTFVGTPFWMAPEVIKQSGYNSKADIWSLGITAIEMAKGQPPHAELHPMKVLFVIPKNDPPQLTGNFSKLFQEFVSLCLQKDPAKRPTAEQLLRHKFIKSAKKPHYLVELIQRWERWRATAPEANKIRNGGKNKGGNNDQSMGNDQDTDVVWNFDSVRENLPPRKSLPPQPASIQNANNPTLTGGGGNGDSMHEAPSSPVPPPRSRTNSSVGIPTSNGGVSNPQSGSALPQPTPIHGNAGYPIHRGSGAGPSSSAHNRESSHGQIPRAQTPGSSSASGAAGSSNPQHATRIPQPKLGGSPGLKPVGQRPVPVSSSSRPSSSSSKDRSRSSSFNKNEDLYHQLIMPTLVKLDQQTNVAAEKLGYCALAETIRSVEHKVPGLPERFIKELFKAMITNTMNEQQSH</sequence>
<dbReference type="SUPFAM" id="SSF56112">
    <property type="entry name" value="Protein kinase-like (PK-like)"/>
    <property type="match status" value="1"/>
</dbReference>
<evidence type="ECO:0000313" key="13">
    <source>
        <dbReference type="EMBL" id="KAJ1919978.1"/>
    </source>
</evidence>
<dbReference type="InterPro" id="IPR011009">
    <property type="entry name" value="Kinase-like_dom_sf"/>
</dbReference>
<keyword evidence="6" id="KW-0418">Kinase</keyword>
<keyword evidence="5" id="KW-0547">Nucleotide-binding</keyword>
<keyword evidence="4" id="KW-0808">Transferase</keyword>
<evidence type="ECO:0000256" key="8">
    <source>
        <dbReference type="ARBA" id="ARBA00047899"/>
    </source>
</evidence>
<organism evidence="13 14">
    <name type="scientific">Mycoemilia scoparia</name>
    <dbReference type="NCBI Taxonomy" id="417184"/>
    <lineage>
        <taxon>Eukaryota</taxon>
        <taxon>Fungi</taxon>
        <taxon>Fungi incertae sedis</taxon>
        <taxon>Zoopagomycota</taxon>
        <taxon>Kickxellomycotina</taxon>
        <taxon>Kickxellomycetes</taxon>
        <taxon>Kickxellales</taxon>
        <taxon>Kickxellaceae</taxon>
        <taxon>Mycoemilia</taxon>
    </lineage>
</organism>
<evidence type="ECO:0000313" key="14">
    <source>
        <dbReference type="Proteomes" id="UP001150538"/>
    </source>
</evidence>
<gene>
    <name evidence="13" type="ORF">H4219_001639</name>
</gene>
<feature type="compositionally biased region" description="Polar residues" evidence="11">
    <location>
        <begin position="370"/>
        <end position="388"/>
    </location>
</feature>
<dbReference type="Pfam" id="PF00069">
    <property type="entry name" value="Pkinase"/>
    <property type="match status" value="1"/>
</dbReference>
<comment type="catalytic activity">
    <reaction evidence="8">
        <text>L-threonyl-[protein] + ATP = O-phospho-L-threonyl-[protein] + ADP + H(+)</text>
        <dbReference type="Rhea" id="RHEA:46608"/>
        <dbReference type="Rhea" id="RHEA-COMP:11060"/>
        <dbReference type="Rhea" id="RHEA-COMP:11605"/>
        <dbReference type="ChEBI" id="CHEBI:15378"/>
        <dbReference type="ChEBI" id="CHEBI:30013"/>
        <dbReference type="ChEBI" id="CHEBI:30616"/>
        <dbReference type="ChEBI" id="CHEBI:61977"/>
        <dbReference type="ChEBI" id="CHEBI:456216"/>
        <dbReference type="EC" id="2.7.11.1"/>
    </reaction>
</comment>
<keyword evidence="3" id="KW-0723">Serine/threonine-protein kinase</keyword>
<accession>A0A9W8A4D1</accession>
<evidence type="ECO:0000256" key="10">
    <source>
        <dbReference type="SAM" id="Coils"/>
    </source>
</evidence>
<evidence type="ECO:0000256" key="5">
    <source>
        <dbReference type="ARBA" id="ARBA00022741"/>
    </source>
</evidence>
<keyword evidence="7" id="KW-0067">ATP-binding</keyword>
<dbReference type="EMBL" id="JANBPU010000019">
    <property type="protein sequence ID" value="KAJ1919978.1"/>
    <property type="molecule type" value="Genomic_DNA"/>
</dbReference>
<evidence type="ECO:0000256" key="4">
    <source>
        <dbReference type="ARBA" id="ARBA00022679"/>
    </source>
</evidence>
<comment type="caution">
    <text evidence="13">The sequence shown here is derived from an EMBL/GenBank/DDBJ whole genome shotgun (WGS) entry which is preliminary data.</text>
</comment>
<evidence type="ECO:0000256" key="3">
    <source>
        <dbReference type="ARBA" id="ARBA00022527"/>
    </source>
</evidence>
<dbReference type="PANTHER" id="PTHR48012:SF10">
    <property type="entry name" value="FI20177P1"/>
    <property type="match status" value="1"/>
</dbReference>
<reference evidence="13" key="1">
    <citation type="submission" date="2022-07" db="EMBL/GenBank/DDBJ databases">
        <title>Phylogenomic reconstructions and comparative analyses of Kickxellomycotina fungi.</title>
        <authorList>
            <person name="Reynolds N.K."/>
            <person name="Stajich J.E."/>
            <person name="Barry K."/>
            <person name="Grigoriev I.V."/>
            <person name="Crous P."/>
            <person name="Smith M.E."/>
        </authorList>
    </citation>
    <scope>NUCLEOTIDE SEQUENCE</scope>
    <source>
        <strain evidence="13">NBRC 100468</strain>
    </source>
</reference>
<feature type="domain" description="Protein kinase" evidence="12">
    <location>
        <begin position="1"/>
        <end position="256"/>
    </location>
</feature>
<dbReference type="SMART" id="SM00220">
    <property type="entry name" value="S_TKc"/>
    <property type="match status" value="1"/>
</dbReference>
<dbReference type="PROSITE" id="PS50011">
    <property type="entry name" value="PROTEIN_KINASE_DOM"/>
    <property type="match status" value="1"/>
</dbReference>
<keyword evidence="14" id="KW-1185">Reference proteome</keyword>
<feature type="region of interest" description="Disordered" evidence="11">
    <location>
        <begin position="283"/>
        <end position="491"/>
    </location>
</feature>
<dbReference type="CDD" id="cd06609">
    <property type="entry name" value="STKc_MST3_like"/>
    <property type="match status" value="1"/>
</dbReference>
<proteinExistence type="inferred from homology"/>
<dbReference type="Gene3D" id="1.10.510.10">
    <property type="entry name" value="Transferase(Phosphotransferase) domain 1"/>
    <property type="match status" value="1"/>
</dbReference>
<dbReference type="InterPro" id="IPR000719">
    <property type="entry name" value="Prot_kinase_dom"/>
</dbReference>
<feature type="coiled-coil region" evidence="10">
    <location>
        <begin position="32"/>
        <end position="59"/>
    </location>
</feature>
<feature type="compositionally biased region" description="Polar residues" evidence="11">
    <location>
        <begin position="330"/>
        <end position="340"/>
    </location>
</feature>
<keyword evidence="10" id="KW-0175">Coiled coil</keyword>
<dbReference type="PANTHER" id="PTHR48012">
    <property type="entry name" value="STERILE20-LIKE KINASE, ISOFORM B-RELATED"/>
    <property type="match status" value="1"/>
</dbReference>
<feature type="compositionally biased region" description="Low complexity" evidence="11">
    <location>
        <begin position="430"/>
        <end position="441"/>
    </location>
</feature>
<evidence type="ECO:0000259" key="12">
    <source>
        <dbReference type="PROSITE" id="PS50011"/>
    </source>
</evidence>
<evidence type="ECO:0000256" key="2">
    <source>
        <dbReference type="ARBA" id="ARBA00012513"/>
    </source>
</evidence>
<dbReference type="InterPro" id="IPR050629">
    <property type="entry name" value="STE20/SPS1-PAK"/>
</dbReference>
<dbReference type="OrthoDB" id="248923at2759"/>
<evidence type="ECO:0000256" key="11">
    <source>
        <dbReference type="SAM" id="MobiDB-lite"/>
    </source>
</evidence>
<evidence type="ECO:0000256" key="1">
    <source>
        <dbReference type="ARBA" id="ARBA00008874"/>
    </source>
</evidence>
<dbReference type="AlphaFoldDB" id="A0A9W8A4D1"/>
<evidence type="ECO:0000256" key="9">
    <source>
        <dbReference type="ARBA" id="ARBA00048679"/>
    </source>
</evidence>
<comment type="similarity">
    <text evidence="1">Belongs to the protein kinase superfamily. STE Ser/Thr protein kinase family. STE20 subfamily.</text>
</comment>
<protein>
    <recommendedName>
        <fullName evidence="2">non-specific serine/threonine protein kinase</fullName>
        <ecNumber evidence="2">2.7.11.1</ecNumber>
    </recommendedName>
</protein>
<dbReference type="FunFam" id="1.10.510.10:FF:000499">
    <property type="entry name" value="Serine/threonine-protein kinase KIC1"/>
    <property type="match status" value="1"/>
</dbReference>
<evidence type="ECO:0000256" key="7">
    <source>
        <dbReference type="ARBA" id="ARBA00022840"/>
    </source>
</evidence>
<dbReference type="GO" id="GO:0004674">
    <property type="term" value="F:protein serine/threonine kinase activity"/>
    <property type="evidence" value="ECO:0007669"/>
    <property type="project" value="UniProtKB-KW"/>
</dbReference>
<dbReference type="Proteomes" id="UP001150538">
    <property type="component" value="Unassembled WGS sequence"/>
</dbReference>
<dbReference type="EC" id="2.7.11.1" evidence="2"/>
<evidence type="ECO:0000256" key="6">
    <source>
        <dbReference type="ARBA" id="ARBA00022777"/>
    </source>
</evidence>
<name>A0A9W8A4D1_9FUNG</name>
<dbReference type="GO" id="GO:0005524">
    <property type="term" value="F:ATP binding"/>
    <property type="evidence" value="ECO:0007669"/>
    <property type="project" value="UniProtKB-KW"/>
</dbReference>
<feature type="compositionally biased region" description="Basic and acidic residues" evidence="11">
    <location>
        <begin position="481"/>
        <end position="491"/>
    </location>
</feature>
<feature type="compositionally biased region" description="Low complexity" evidence="11">
    <location>
        <begin position="471"/>
        <end position="480"/>
    </location>
</feature>